<dbReference type="HOGENOM" id="CLU_115353_1_0_6"/>
<evidence type="ECO:0000313" key="3">
    <source>
        <dbReference type="EMBL" id="ACX95526.1"/>
    </source>
</evidence>
<dbReference type="CDD" id="cd20736">
    <property type="entry name" value="PoNe_Nuclease"/>
    <property type="match status" value="1"/>
</dbReference>
<dbReference type="PANTHER" id="PTHR34039:SF1">
    <property type="entry name" value="UPF0102 PROTEIN YRAN"/>
    <property type="match status" value="1"/>
</dbReference>
<evidence type="ECO:0000313" key="4">
    <source>
        <dbReference type="Proteomes" id="UP000009102"/>
    </source>
</evidence>
<dbReference type="InterPro" id="IPR003509">
    <property type="entry name" value="UPF0102_YraN-like"/>
</dbReference>
<dbReference type="eggNOG" id="COG0792">
    <property type="taxonomic scope" value="Bacteria"/>
</dbReference>
<accession>D0KYK3</accession>
<sequence length="165" mass="18321">MILPRWLINGLSKRLSKRFGKLIPMRGTDAELPNAKAQTTLARGHRAETMAAEYLSRQGLKLIDRNVRAGRGEIDLIMQDGATLVFVEVRARKAGAWVSAAESVSPAKRKKIIETAERLLNEKPVWRKSPCRFDVVAIGLPSESSSEPAAKQAEVNWIQDAFQAE</sequence>
<evidence type="ECO:0000256" key="2">
    <source>
        <dbReference type="HAMAP-Rule" id="MF_00048"/>
    </source>
</evidence>
<dbReference type="NCBIfam" id="TIGR00252">
    <property type="entry name" value="YraN family protein"/>
    <property type="match status" value="1"/>
</dbReference>
<dbReference type="HAMAP" id="MF_00048">
    <property type="entry name" value="UPF0102"/>
    <property type="match status" value="1"/>
</dbReference>
<dbReference type="InterPro" id="IPR011335">
    <property type="entry name" value="Restrct_endonuc-II-like"/>
</dbReference>
<proteinExistence type="inferred from homology"/>
<evidence type="ECO:0000256" key="1">
    <source>
        <dbReference type="ARBA" id="ARBA00006738"/>
    </source>
</evidence>
<protein>
    <recommendedName>
        <fullName evidence="2">UPF0102 protein Hneap_0675</fullName>
    </recommendedName>
</protein>
<comment type="similarity">
    <text evidence="1 2">Belongs to the UPF0102 family.</text>
</comment>
<dbReference type="InterPro" id="IPR011856">
    <property type="entry name" value="tRNA_endonuc-like_dom_sf"/>
</dbReference>
<organism evidence="3 4">
    <name type="scientific">Halothiobacillus neapolitanus (strain ATCC 23641 / DSM 15147 / CIP 104769 / NCIMB 8539 / c2)</name>
    <name type="common">Thiobacillus neapolitanus</name>
    <dbReference type="NCBI Taxonomy" id="555778"/>
    <lineage>
        <taxon>Bacteria</taxon>
        <taxon>Pseudomonadati</taxon>
        <taxon>Pseudomonadota</taxon>
        <taxon>Gammaproteobacteria</taxon>
        <taxon>Chromatiales</taxon>
        <taxon>Halothiobacillaceae</taxon>
        <taxon>Halothiobacillus</taxon>
    </lineage>
</organism>
<dbReference type="Pfam" id="PF02021">
    <property type="entry name" value="UPF0102"/>
    <property type="match status" value="1"/>
</dbReference>
<dbReference type="STRING" id="555778.Hneap_0675"/>
<keyword evidence="4" id="KW-1185">Reference proteome</keyword>
<dbReference type="KEGG" id="hna:Hneap_0675"/>
<reference evidence="3 4" key="1">
    <citation type="submission" date="2009-10" db="EMBL/GenBank/DDBJ databases">
        <title>Complete sequence of Halothiobacillus neapolitanus c2.</title>
        <authorList>
            <consortium name="US DOE Joint Genome Institute"/>
            <person name="Lucas S."/>
            <person name="Copeland A."/>
            <person name="Lapidus A."/>
            <person name="Glavina del Rio T."/>
            <person name="Tice H."/>
            <person name="Bruce D."/>
            <person name="Goodwin L."/>
            <person name="Pitluck S."/>
            <person name="Davenport K."/>
            <person name="Brettin T."/>
            <person name="Detter J.C."/>
            <person name="Han C."/>
            <person name="Tapia R."/>
            <person name="Larimer F."/>
            <person name="Land M."/>
            <person name="Hauser L."/>
            <person name="Kyrpides N."/>
            <person name="Mikhailova N."/>
            <person name="Kerfeld C."/>
            <person name="Cannon G."/>
            <person name="Heinhort S."/>
        </authorList>
    </citation>
    <scope>NUCLEOTIDE SEQUENCE [LARGE SCALE GENOMIC DNA]</scope>
    <source>
        <strain evidence="4">ATCC 23641 / c2</strain>
    </source>
</reference>
<name>D0KYK3_HALNC</name>
<dbReference type="Proteomes" id="UP000009102">
    <property type="component" value="Chromosome"/>
</dbReference>
<dbReference type="AlphaFoldDB" id="D0KYK3"/>
<dbReference type="GO" id="GO:0003676">
    <property type="term" value="F:nucleic acid binding"/>
    <property type="evidence" value="ECO:0007669"/>
    <property type="project" value="InterPro"/>
</dbReference>
<dbReference type="SUPFAM" id="SSF52980">
    <property type="entry name" value="Restriction endonuclease-like"/>
    <property type="match status" value="1"/>
</dbReference>
<dbReference type="NCBIfam" id="NF009150">
    <property type="entry name" value="PRK12497.1-3"/>
    <property type="match status" value="1"/>
</dbReference>
<dbReference type="PANTHER" id="PTHR34039">
    <property type="entry name" value="UPF0102 PROTEIN YRAN"/>
    <property type="match status" value="1"/>
</dbReference>
<dbReference type="EMBL" id="CP001801">
    <property type="protein sequence ID" value="ACX95526.1"/>
    <property type="molecule type" value="Genomic_DNA"/>
</dbReference>
<gene>
    <name evidence="3" type="ordered locus">Hneap_0675</name>
</gene>
<dbReference type="Gene3D" id="3.40.1350.10">
    <property type="match status" value="1"/>
</dbReference>